<keyword evidence="4" id="KW-0498">Mitosis</keyword>
<protein>
    <recommendedName>
        <fullName evidence="11">Sister chromatid cohesion PDS5-like protein</fullName>
    </recommendedName>
</protein>
<feature type="region of interest" description="Disordered" evidence="8">
    <location>
        <begin position="601"/>
        <end position="633"/>
    </location>
</feature>
<dbReference type="CDD" id="cd20404">
    <property type="entry name" value="Tudor_Agenet_AtEML-like"/>
    <property type="match status" value="1"/>
</dbReference>
<evidence type="ECO:0000256" key="3">
    <source>
        <dbReference type="ARBA" id="ARBA00022763"/>
    </source>
</evidence>
<evidence type="ECO:0000313" key="9">
    <source>
        <dbReference type="EMBL" id="CAI8601402.1"/>
    </source>
</evidence>
<dbReference type="InterPro" id="IPR016024">
    <property type="entry name" value="ARM-type_fold"/>
</dbReference>
<dbReference type="SUPFAM" id="SSF48371">
    <property type="entry name" value="ARM repeat"/>
    <property type="match status" value="1"/>
</dbReference>
<gene>
    <name evidence="9" type="ORF">VFH_II270840</name>
</gene>
<dbReference type="InterPro" id="IPR039776">
    <property type="entry name" value="Pds5"/>
</dbReference>
<evidence type="ECO:0000313" key="10">
    <source>
        <dbReference type="Proteomes" id="UP001157006"/>
    </source>
</evidence>
<keyword evidence="6" id="KW-0539">Nucleus</keyword>
<dbReference type="Gene3D" id="2.30.30.140">
    <property type="match status" value="1"/>
</dbReference>
<dbReference type="GO" id="GO:0000785">
    <property type="term" value="C:chromatin"/>
    <property type="evidence" value="ECO:0007669"/>
    <property type="project" value="TreeGrafter"/>
</dbReference>
<dbReference type="SUPFAM" id="SSF63748">
    <property type="entry name" value="Tudor/PWWP/MBT"/>
    <property type="match status" value="1"/>
</dbReference>
<accession>A0AAV0ZTZ1</accession>
<evidence type="ECO:0000256" key="7">
    <source>
        <dbReference type="ARBA" id="ARBA00023306"/>
    </source>
</evidence>
<dbReference type="PANTHER" id="PTHR12663">
    <property type="entry name" value="ANDROGEN INDUCED INHIBITOR OF PROLIFERATION AS3 / PDS5-RELATED"/>
    <property type="match status" value="1"/>
</dbReference>
<evidence type="ECO:0000256" key="8">
    <source>
        <dbReference type="SAM" id="MobiDB-lite"/>
    </source>
</evidence>
<dbReference type="GO" id="GO:0006281">
    <property type="term" value="P:DNA repair"/>
    <property type="evidence" value="ECO:0007669"/>
    <property type="project" value="UniProtKB-KW"/>
</dbReference>
<sequence>MACSTDSIVLIDDDTVNWLRHVGRQLSKNLTSSVDKLLQLLDKLELVLSNLDHDPPKRIQGSLVPPMKTLISDQLLRHADEDVKISVTACLTQITRITAPDAPYDDELMKEFLKLAVSAFEKLSHVSGRSYEKAISILENFSKIKMFLIMLDLECDDLVMEMFQQFLRIIRSNHPSNVIESMENVMTGILDESEDISLDLLRPLLDSVKKENQTISPICWTLGEKVITNCAFKLKPHLMQAVVSSGRTLDMYPQIVTSICQNQPESQEHIQSLVQAVENNLVVPKDAHEEPCDVTKGLETVNTCVRDVQIVDDTEANIRSTSAASMDGEVAESSGSKRKLHSCTKNSEQTNPKTSTSNLELVQEMNSETQLDIVPRKRARKPNSLMNPEEGYDHSWICKESSIVKSSQPKSARDNGDALALCKNPTSTKGKTLSNPKTVDQTLFSEVKNGKVSIKTSDIGSSFLSGENPASIEGTVVSNPEDVSNACEALVSKSKKDENTNVDSPTNHNIRNGSFLKRRRPRKSISIRKLKDDNLSPLLEKTSSKSPGVRMENISKVRKKPEVKHEAPVRTIKLSIKFDGKVVVPPTSIVASTKSENFCEDEGKSSSQIEVNKRRRQTATSNKGFNKSSAMKGHEPIKLGNSLVGKRIKIWWPLDKIYYEGVVEAYDHVRRKHKILYDDGVTEQLNLNKERWELVNVSLEEGLGLKEACRSI</sequence>
<dbReference type="GO" id="GO:0051301">
    <property type="term" value="P:cell division"/>
    <property type="evidence" value="ECO:0007669"/>
    <property type="project" value="UniProtKB-KW"/>
</dbReference>
<proteinExistence type="predicted"/>
<organism evidence="9 10">
    <name type="scientific">Vicia faba</name>
    <name type="common">Broad bean</name>
    <name type="synonym">Faba vulgaris</name>
    <dbReference type="NCBI Taxonomy" id="3906"/>
    <lineage>
        <taxon>Eukaryota</taxon>
        <taxon>Viridiplantae</taxon>
        <taxon>Streptophyta</taxon>
        <taxon>Embryophyta</taxon>
        <taxon>Tracheophyta</taxon>
        <taxon>Spermatophyta</taxon>
        <taxon>Magnoliopsida</taxon>
        <taxon>eudicotyledons</taxon>
        <taxon>Gunneridae</taxon>
        <taxon>Pentapetalae</taxon>
        <taxon>rosids</taxon>
        <taxon>fabids</taxon>
        <taxon>Fabales</taxon>
        <taxon>Fabaceae</taxon>
        <taxon>Papilionoideae</taxon>
        <taxon>50 kb inversion clade</taxon>
        <taxon>NPAAA clade</taxon>
        <taxon>Hologalegina</taxon>
        <taxon>IRL clade</taxon>
        <taxon>Fabeae</taxon>
        <taxon>Vicia</taxon>
    </lineage>
</organism>
<dbReference type="GO" id="GO:0007064">
    <property type="term" value="P:mitotic sister chromatid cohesion"/>
    <property type="evidence" value="ECO:0007669"/>
    <property type="project" value="InterPro"/>
</dbReference>
<reference evidence="9 10" key="1">
    <citation type="submission" date="2023-01" db="EMBL/GenBank/DDBJ databases">
        <authorList>
            <person name="Kreplak J."/>
        </authorList>
    </citation>
    <scope>NUCLEOTIDE SEQUENCE [LARGE SCALE GENOMIC DNA]</scope>
</reference>
<keyword evidence="7" id="KW-0131">Cell cycle</keyword>
<evidence type="ECO:0000256" key="2">
    <source>
        <dbReference type="ARBA" id="ARBA00022618"/>
    </source>
</evidence>
<dbReference type="EMBL" id="OX451737">
    <property type="protein sequence ID" value="CAI8601402.1"/>
    <property type="molecule type" value="Genomic_DNA"/>
</dbReference>
<keyword evidence="10" id="KW-1185">Reference proteome</keyword>
<keyword evidence="3" id="KW-0227">DNA damage</keyword>
<feature type="compositionally biased region" description="Polar residues" evidence="8">
    <location>
        <begin position="343"/>
        <end position="356"/>
    </location>
</feature>
<feature type="compositionally biased region" description="Polar residues" evidence="8">
    <location>
        <begin position="501"/>
        <end position="512"/>
    </location>
</feature>
<dbReference type="AlphaFoldDB" id="A0AAV0ZTZ1"/>
<evidence type="ECO:0008006" key="11">
    <source>
        <dbReference type="Google" id="ProtNLM"/>
    </source>
</evidence>
<evidence type="ECO:0000256" key="1">
    <source>
        <dbReference type="ARBA" id="ARBA00004123"/>
    </source>
</evidence>
<evidence type="ECO:0000256" key="5">
    <source>
        <dbReference type="ARBA" id="ARBA00023204"/>
    </source>
</evidence>
<comment type="subcellular location">
    <subcellularLocation>
        <location evidence="1">Nucleus</location>
    </subcellularLocation>
</comment>
<keyword evidence="2" id="KW-0132">Cell division</keyword>
<feature type="compositionally biased region" description="Polar residues" evidence="8">
    <location>
        <begin position="618"/>
        <end position="629"/>
    </location>
</feature>
<dbReference type="GO" id="GO:0035825">
    <property type="term" value="P:homologous recombination"/>
    <property type="evidence" value="ECO:0007669"/>
    <property type="project" value="UniProtKB-ARBA"/>
</dbReference>
<dbReference type="Pfam" id="PF20168">
    <property type="entry name" value="PDS5"/>
    <property type="match status" value="1"/>
</dbReference>
<feature type="region of interest" description="Disordered" evidence="8">
    <location>
        <begin position="495"/>
        <end position="524"/>
    </location>
</feature>
<evidence type="ECO:0000256" key="6">
    <source>
        <dbReference type="ARBA" id="ARBA00023242"/>
    </source>
</evidence>
<dbReference type="Proteomes" id="UP001157006">
    <property type="component" value="Chromosome 2"/>
</dbReference>
<dbReference type="PANTHER" id="PTHR12663:SF69">
    <property type="entry name" value="SISTER CHROMATID COHESION PROTEIN PDS5 HOMOLOG E"/>
    <property type="match status" value="1"/>
</dbReference>
<dbReference type="GO" id="GO:0005634">
    <property type="term" value="C:nucleus"/>
    <property type="evidence" value="ECO:0007669"/>
    <property type="project" value="UniProtKB-SubCell"/>
</dbReference>
<evidence type="ECO:0000256" key="4">
    <source>
        <dbReference type="ARBA" id="ARBA00022776"/>
    </source>
</evidence>
<name>A0AAV0ZTZ1_VICFA</name>
<keyword evidence="5" id="KW-0234">DNA repair</keyword>
<feature type="region of interest" description="Disordered" evidence="8">
    <location>
        <begin position="319"/>
        <end position="356"/>
    </location>
</feature>